<keyword evidence="2" id="KW-1185">Reference proteome</keyword>
<gene>
    <name evidence="1" type="ORF">E2C01_033696</name>
</gene>
<organism evidence="1 2">
    <name type="scientific">Portunus trituberculatus</name>
    <name type="common">Swimming crab</name>
    <name type="synonym">Neptunus trituberculatus</name>
    <dbReference type="NCBI Taxonomy" id="210409"/>
    <lineage>
        <taxon>Eukaryota</taxon>
        <taxon>Metazoa</taxon>
        <taxon>Ecdysozoa</taxon>
        <taxon>Arthropoda</taxon>
        <taxon>Crustacea</taxon>
        <taxon>Multicrustacea</taxon>
        <taxon>Malacostraca</taxon>
        <taxon>Eumalacostraca</taxon>
        <taxon>Eucarida</taxon>
        <taxon>Decapoda</taxon>
        <taxon>Pleocyemata</taxon>
        <taxon>Brachyura</taxon>
        <taxon>Eubrachyura</taxon>
        <taxon>Portunoidea</taxon>
        <taxon>Portunidae</taxon>
        <taxon>Portuninae</taxon>
        <taxon>Portunus</taxon>
    </lineage>
</organism>
<accession>A0A5B7EZI0</accession>
<proteinExistence type="predicted"/>
<evidence type="ECO:0000313" key="1">
    <source>
        <dbReference type="EMBL" id="MPC40141.1"/>
    </source>
</evidence>
<sequence>MEEEEKEEEEKKNVPSSECVVFGLRCLQCLSGSGWISLHLIITVISFKAKSVTVTGCMWETFGQDMAWN</sequence>
<evidence type="ECO:0000313" key="2">
    <source>
        <dbReference type="Proteomes" id="UP000324222"/>
    </source>
</evidence>
<dbReference type="EMBL" id="VSRR010004595">
    <property type="protein sequence ID" value="MPC40141.1"/>
    <property type="molecule type" value="Genomic_DNA"/>
</dbReference>
<comment type="caution">
    <text evidence="1">The sequence shown here is derived from an EMBL/GenBank/DDBJ whole genome shotgun (WGS) entry which is preliminary data.</text>
</comment>
<protein>
    <submittedName>
        <fullName evidence="1">Uncharacterized protein</fullName>
    </submittedName>
</protein>
<dbReference type="Proteomes" id="UP000324222">
    <property type="component" value="Unassembled WGS sequence"/>
</dbReference>
<reference evidence="1 2" key="1">
    <citation type="submission" date="2019-05" db="EMBL/GenBank/DDBJ databases">
        <title>Another draft genome of Portunus trituberculatus and its Hox gene families provides insights of decapod evolution.</title>
        <authorList>
            <person name="Jeong J.-H."/>
            <person name="Song I."/>
            <person name="Kim S."/>
            <person name="Choi T."/>
            <person name="Kim D."/>
            <person name="Ryu S."/>
            <person name="Kim W."/>
        </authorList>
    </citation>
    <scope>NUCLEOTIDE SEQUENCE [LARGE SCALE GENOMIC DNA]</scope>
    <source>
        <tissue evidence="1">Muscle</tissue>
    </source>
</reference>
<dbReference type="AlphaFoldDB" id="A0A5B7EZI0"/>
<name>A0A5B7EZI0_PORTR</name>